<proteinExistence type="predicted"/>
<comment type="caution">
    <text evidence="1">The sequence shown here is derived from an EMBL/GenBank/DDBJ whole genome shotgun (WGS) entry which is preliminary data.</text>
</comment>
<reference evidence="1" key="1">
    <citation type="submission" date="2020-12" db="EMBL/GenBank/DDBJ databases">
        <title>Metabolic potential, ecology and presence of endohyphal bacteria is reflected in genomic diversity of Mucoromycotina.</title>
        <authorList>
            <person name="Muszewska A."/>
            <person name="Okrasinska A."/>
            <person name="Steczkiewicz K."/>
            <person name="Drgas O."/>
            <person name="Orlowska M."/>
            <person name="Perlinska-Lenart U."/>
            <person name="Aleksandrzak-Piekarczyk T."/>
            <person name="Szatraj K."/>
            <person name="Zielenkiewicz U."/>
            <person name="Pilsyk S."/>
            <person name="Malc E."/>
            <person name="Mieczkowski P."/>
            <person name="Kruszewska J.S."/>
            <person name="Biernat P."/>
            <person name="Pawlowska J."/>
        </authorList>
    </citation>
    <scope>NUCLEOTIDE SEQUENCE</scope>
    <source>
        <strain evidence="1">CBS 226.32</strain>
    </source>
</reference>
<protein>
    <submittedName>
        <fullName evidence="1">Uncharacterized protein</fullName>
    </submittedName>
</protein>
<accession>A0A8H7QUK3</accession>
<evidence type="ECO:0000313" key="2">
    <source>
        <dbReference type="Proteomes" id="UP000650833"/>
    </source>
</evidence>
<evidence type="ECO:0000313" key="1">
    <source>
        <dbReference type="EMBL" id="KAG2197896.1"/>
    </source>
</evidence>
<dbReference type="AlphaFoldDB" id="A0A8H7QUK3"/>
<gene>
    <name evidence="1" type="ORF">INT46_008674</name>
</gene>
<dbReference type="Proteomes" id="UP000650833">
    <property type="component" value="Unassembled WGS sequence"/>
</dbReference>
<organism evidence="1 2">
    <name type="scientific">Mucor plumbeus</name>
    <dbReference type="NCBI Taxonomy" id="97098"/>
    <lineage>
        <taxon>Eukaryota</taxon>
        <taxon>Fungi</taxon>
        <taxon>Fungi incertae sedis</taxon>
        <taxon>Mucoromycota</taxon>
        <taxon>Mucoromycotina</taxon>
        <taxon>Mucoromycetes</taxon>
        <taxon>Mucorales</taxon>
        <taxon>Mucorineae</taxon>
        <taxon>Mucoraceae</taxon>
        <taxon>Mucor</taxon>
    </lineage>
</organism>
<keyword evidence="2" id="KW-1185">Reference proteome</keyword>
<dbReference type="OrthoDB" id="2213340at2759"/>
<dbReference type="EMBL" id="JAEPRC010000411">
    <property type="protein sequence ID" value="KAG2197896.1"/>
    <property type="molecule type" value="Genomic_DNA"/>
</dbReference>
<name>A0A8H7QUK3_9FUNG</name>
<sequence>MSSYMAHSNLPQPAIFKYVKPCHDELVSTLQNFLDCHASNASKLTIADDNVGRGLVCAFTDRSSKIEGVMLYVMKQGIQNYLEKQGYKCTSSPDSDIIQCAKSKTLAKL</sequence>